<name>A0A370UDE0_9GAMM</name>
<reference evidence="2 3" key="1">
    <citation type="submission" date="2018-06" db="EMBL/GenBank/DDBJ databases">
        <title>Marinomonas sp. YLB-05 draft genome sequence.</title>
        <authorList>
            <person name="Yu L."/>
            <person name="Tang X."/>
        </authorList>
    </citation>
    <scope>NUCLEOTIDE SEQUENCE [LARGE SCALE GENOMIC DNA]</scope>
    <source>
        <strain evidence="2 3">YLB-05</strain>
    </source>
</reference>
<dbReference type="InterPro" id="IPR010865">
    <property type="entry name" value="DUF1499"/>
</dbReference>
<dbReference type="AlphaFoldDB" id="A0A370UDE0"/>
<evidence type="ECO:0000256" key="1">
    <source>
        <dbReference type="SAM" id="Phobius"/>
    </source>
</evidence>
<gene>
    <name evidence="2" type="ORF">DN730_01250</name>
</gene>
<protein>
    <submittedName>
        <fullName evidence="2">DUF1499 domain-containing protein</fullName>
    </submittedName>
</protein>
<sequence length="252" mass="28440">MSRYISPVLYILLMLVGCVAFVAIAGVRVGFIEPSTAFSMLRKTVYAALVLTVLTIASLAVCRKECNPSGRRFFILVGIISFIYSMMWVAVYMQKSKLPDLYDITTDFTTPPSFININYVRKASEHSLSYNPEWAEVQQKYYPNVKPLVVDADFKQVYIETLTLARDSGWDIVSQYPSAGVIEATARTPLFGLRNDVVLRLVRREGMVRVDMRSCSRTGKSDHGENAERIKHFLSDLNARLNPAPMGVSYRN</sequence>
<keyword evidence="1" id="KW-1133">Transmembrane helix</keyword>
<feature type="transmembrane region" description="Helical" evidence="1">
    <location>
        <begin position="44"/>
        <end position="61"/>
    </location>
</feature>
<dbReference type="PROSITE" id="PS51257">
    <property type="entry name" value="PROKAR_LIPOPROTEIN"/>
    <property type="match status" value="1"/>
</dbReference>
<accession>A0A370UDE0</accession>
<keyword evidence="3" id="KW-1185">Reference proteome</keyword>
<comment type="caution">
    <text evidence="2">The sequence shown here is derived from an EMBL/GenBank/DDBJ whole genome shotgun (WGS) entry which is preliminary data.</text>
</comment>
<dbReference type="EMBL" id="QKRA01000001">
    <property type="protein sequence ID" value="RDL45705.1"/>
    <property type="molecule type" value="Genomic_DNA"/>
</dbReference>
<dbReference type="Proteomes" id="UP000254326">
    <property type="component" value="Unassembled WGS sequence"/>
</dbReference>
<keyword evidence="1" id="KW-0812">Transmembrane</keyword>
<feature type="transmembrane region" description="Helical" evidence="1">
    <location>
        <begin position="7"/>
        <end position="32"/>
    </location>
</feature>
<organism evidence="2 3">
    <name type="scientific">Marinomonas piezotolerans</name>
    <dbReference type="NCBI Taxonomy" id="2213058"/>
    <lineage>
        <taxon>Bacteria</taxon>
        <taxon>Pseudomonadati</taxon>
        <taxon>Pseudomonadota</taxon>
        <taxon>Gammaproteobacteria</taxon>
        <taxon>Oceanospirillales</taxon>
        <taxon>Oceanospirillaceae</taxon>
        <taxon>Marinomonas</taxon>
    </lineage>
</organism>
<evidence type="ECO:0000313" key="2">
    <source>
        <dbReference type="EMBL" id="RDL45705.1"/>
    </source>
</evidence>
<feature type="transmembrane region" description="Helical" evidence="1">
    <location>
        <begin position="73"/>
        <end position="93"/>
    </location>
</feature>
<dbReference type="RefSeq" id="WP_115466294.1">
    <property type="nucleotide sequence ID" value="NZ_QKRA01000001.1"/>
</dbReference>
<proteinExistence type="predicted"/>
<evidence type="ECO:0000313" key="3">
    <source>
        <dbReference type="Proteomes" id="UP000254326"/>
    </source>
</evidence>
<dbReference type="OrthoDB" id="1523552at2"/>
<keyword evidence="1" id="KW-0472">Membrane</keyword>
<dbReference type="Pfam" id="PF07386">
    <property type="entry name" value="DUF1499"/>
    <property type="match status" value="1"/>
</dbReference>